<feature type="transmembrane region" description="Helical" evidence="6">
    <location>
        <begin position="321"/>
        <end position="344"/>
    </location>
</feature>
<reference evidence="8 9" key="1">
    <citation type="submission" date="2018-08" db="EMBL/GenBank/DDBJ databases">
        <title>Jishengella sp. nov., isolated from a root of Azadirachta indica A. Juss. var. siamensis Valenton.</title>
        <authorList>
            <person name="Kuncharoen N."/>
            <person name="Tanasupawat S."/>
            <person name="Kudo T."/>
            <person name="Ohkuma M."/>
        </authorList>
    </citation>
    <scope>NUCLEOTIDE SEQUENCE [LARGE SCALE GENOMIC DNA]</scope>
    <source>
        <strain evidence="8 9">AZ1-13</strain>
    </source>
</reference>
<dbReference type="InterPro" id="IPR020846">
    <property type="entry name" value="MFS_dom"/>
</dbReference>
<comment type="subcellular location">
    <subcellularLocation>
        <location evidence="1">Cell membrane</location>
        <topology evidence="1">Multi-pass membrane protein</topology>
    </subcellularLocation>
</comment>
<evidence type="ECO:0000256" key="5">
    <source>
        <dbReference type="ARBA" id="ARBA00023136"/>
    </source>
</evidence>
<name>A0A418MPW4_9ACTN</name>
<feature type="transmembrane region" description="Helical" evidence="6">
    <location>
        <begin position="422"/>
        <end position="447"/>
    </location>
</feature>
<sequence length="491" mass="51570">MTLDTDDTTHRTTTSPAASPALIPWLPRGLSMAIAFMLLVTMSEIAFFMPVNLYGPMGADLGLAPSAVSWAILASAIASAVSTPLIARLGDILGHRRVLVGTLVLVVIGWFVSAAALTAPLLLAGRFLTGFGNATAALTLAIVARHLTQPDQRKAIAINIAGQATATSVGFILSGALLTLGFSWRIAFAAGGTLLLACFVAVLLLVPKVDQPRTRVPLRDYDIPAIGLLGVGLAALTIALNQVLVWGSGSPEFLFTLALGVVCIAAWIGWEFRAPNPLVDLRIAFSRKLWPAFTQFLFSTLATLTLFSLVLTFMMTPAETGYGFGLSPVMAACVMIPSSLFGWLAARLTPSLLGRVTARTGILLPGAGIFLTYVFFYFFHGSIVEFVIVTALFGYFVHALVIASTSLIAAEAPKDRAAATTGLYIVFASIGQALGAALYGLALTAYADPATGAPTVDSYQVAFGMLVGATLCGLLVALFIPRGIRFAQVSH</sequence>
<evidence type="ECO:0000256" key="6">
    <source>
        <dbReference type="SAM" id="Phobius"/>
    </source>
</evidence>
<dbReference type="Gene3D" id="1.20.1250.20">
    <property type="entry name" value="MFS general substrate transporter like domains"/>
    <property type="match status" value="1"/>
</dbReference>
<feature type="transmembrane region" description="Helical" evidence="6">
    <location>
        <begin position="186"/>
        <end position="206"/>
    </location>
</feature>
<evidence type="ECO:0000313" key="9">
    <source>
        <dbReference type="Proteomes" id="UP000283832"/>
    </source>
</evidence>
<dbReference type="Gene3D" id="1.20.1720.10">
    <property type="entry name" value="Multidrug resistance protein D"/>
    <property type="match status" value="1"/>
</dbReference>
<feature type="transmembrane region" description="Helical" evidence="6">
    <location>
        <begin position="98"/>
        <end position="117"/>
    </location>
</feature>
<dbReference type="RefSeq" id="WP_119579111.1">
    <property type="nucleotide sequence ID" value="NZ_QXEC01000026.1"/>
</dbReference>
<keyword evidence="9" id="KW-1185">Reference proteome</keyword>
<feature type="transmembrane region" description="Helical" evidence="6">
    <location>
        <begin position="386"/>
        <end position="410"/>
    </location>
</feature>
<feature type="transmembrane region" description="Helical" evidence="6">
    <location>
        <begin position="459"/>
        <end position="480"/>
    </location>
</feature>
<keyword evidence="4 6" id="KW-1133">Transmembrane helix</keyword>
<feature type="transmembrane region" description="Helical" evidence="6">
    <location>
        <begin position="67"/>
        <end position="86"/>
    </location>
</feature>
<protein>
    <submittedName>
        <fullName evidence="8">MFS transporter</fullName>
    </submittedName>
</protein>
<feature type="transmembrane region" description="Helical" evidence="6">
    <location>
        <begin position="123"/>
        <end position="144"/>
    </location>
</feature>
<dbReference type="GO" id="GO:0022857">
    <property type="term" value="F:transmembrane transporter activity"/>
    <property type="evidence" value="ECO:0007669"/>
    <property type="project" value="InterPro"/>
</dbReference>
<evidence type="ECO:0000313" key="8">
    <source>
        <dbReference type="EMBL" id="RIV34578.1"/>
    </source>
</evidence>
<comment type="caution">
    <text evidence="8">The sequence shown here is derived from an EMBL/GenBank/DDBJ whole genome shotgun (WGS) entry which is preliminary data.</text>
</comment>
<evidence type="ECO:0000259" key="7">
    <source>
        <dbReference type="PROSITE" id="PS50850"/>
    </source>
</evidence>
<feature type="transmembrane region" description="Helical" evidence="6">
    <location>
        <begin position="226"/>
        <end position="247"/>
    </location>
</feature>
<dbReference type="PROSITE" id="PS50850">
    <property type="entry name" value="MFS"/>
    <property type="match status" value="1"/>
</dbReference>
<dbReference type="EMBL" id="QXEC01000026">
    <property type="protein sequence ID" value="RIV34578.1"/>
    <property type="molecule type" value="Genomic_DNA"/>
</dbReference>
<keyword evidence="2" id="KW-0813">Transport</keyword>
<dbReference type="AlphaFoldDB" id="A0A418MPW4"/>
<dbReference type="Proteomes" id="UP000283832">
    <property type="component" value="Unassembled WGS sequence"/>
</dbReference>
<evidence type="ECO:0000256" key="4">
    <source>
        <dbReference type="ARBA" id="ARBA00022989"/>
    </source>
</evidence>
<evidence type="ECO:0000256" key="2">
    <source>
        <dbReference type="ARBA" id="ARBA00022448"/>
    </source>
</evidence>
<dbReference type="InterPro" id="IPR036259">
    <property type="entry name" value="MFS_trans_sf"/>
</dbReference>
<evidence type="ECO:0000256" key="3">
    <source>
        <dbReference type="ARBA" id="ARBA00022692"/>
    </source>
</evidence>
<keyword evidence="5 6" id="KW-0472">Membrane</keyword>
<accession>A0A418MPW4</accession>
<proteinExistence type="predicted"/>
<feature type="transmembrane region" description="Helical" evidence="6">
    <location>
        <begin position="356"/>
        <end position="380"/>
    </location>
</feature>
<feature type="transmembrane region" description="Helical" evidence="6">
    <location>
        <begin position="156"/>
        <end position="180"/>
    </location>
</feature>
<feature type="domain" description="Major facilitator superfamily (MFS) profile" evidence="7">
    <location>
        <begin position="30"/>
        <end position="485"/>
    </location>
</feature>
<dbReference type="PANTHER" id="PTHR42718">
    <property type="entry name" value="MAJOR FACILITATOR SUPERFAMILY MULTIDRUG TRANSPORTER MFSC"/>
    <property type="match status" value="1"/>
</dbReference>
<dbReference type="GO" id="GO:0005886">
    <property type="term" value="C:plasma membrane"/>
    <property type="evidence" value="ECO:0007669"/>
    <property type="project" value="UniProtKB-SubCell"/>
</dbReference>
<dbReference type="InterPro" id="IPR011701">
    <property type="entry name" value="MFS"/>
</dbReference>
<dbReference type="PANTHER" id="PTHR42718:SF9">
    <property type="entry name" value="MAJOR FACILITATOR SUPERFAMILY MULTIDRUG TRANSPORTER MFSC"/>
    <property type="match status" value="1"/>
</dbReference>
<feature type="transmembrane region" description="Helical" evidence="6">
    <location>
        <begin position="253"/>
        <end position="272"/>
    </location>
</feature>
<keyword evidence="3 6" id="KW-0812">Transmembrane</keyword>
<dbReference type="OrthoDB" id="4484751at2"/>
<organism evidence="8 9">
    <name type="scientific">Micromonospora radicis</name>
    <dbReference type="NCBI Taxonomy" id="1894971"/>
    <lineage>
        <taxon>Bacteria</taxon>
        <taxon>Bacillati</taxon>
        <taxon>Actinomycetota</taxon>
        <taxon>Actinomycetes</taxon>
        <taxon>Micromonosporales</taxon>
        <taxon>Micromonosporaceae</taxon>
        <taxon>Micromonospora</taxon>
    </lineage>
</organism>
<evidence type="ECO:0000256" key="1">
    <source>
        <dbReference type="ARBA" id="ARBA00004651"/>
    </source>
</evidence>
<feature type="transmembrane region" description="Helical" evidence="6">
    <location>
        <begin position="293"/>
        <end position="315"/>
    </location>
</feature>
<dbReference type="Pfam" id="PF07690">
    <property type="entry name" value="MFS_1"/>
    <property type="match status" value="1"/>
</dbReference>
<dbReference type="SUPFAM" id="SSF103473">
    <property type="entry name" value="MFS general substrate transporter"/>
    <property type="match status" value="1"/>
</dbReference>
<gene>
    <name evidence="8" type="ORF">D2L64_21970</name>
</gene>